<reference evidence="1 2" key="1">
    <citation type="journal article" date="2020" name="Cell">
        <title>Large-Scale Comparative Analyses of Tick Genomes Elucidate Their Genetic Diversity and Vector Capacities.</title>
        <authorList>
            <consortium name="Tick Genome and Microbiome Consortium (TIGMIC)"/>
            <person name="Jia N."/>
            <person name="Wang J."/>
            <person name="Shi W."/>
            <person name="Du L."/>
            <person name="Sun Y."/>
            <person name="Zhan W."/>
            <person name="Jiang J.F."/>
            <person name="Wang Q."/>
            <person name="Zhang B."/>
            <person name="Ji P."/>
            <person name="Bell-Sakyi L."/>
            <person name="Cui X.M."/>
            <person name="Yuan T.T."/>
            <person name="Jiang B.G."/>
            <person name="Yang W.F."/>
            <person name="Lam T.T."/>
            <person name="Chang Q.C."/>
            <person name="Ding S.J."/>
            <person name="Wang X.J."/>
            <person name="Zhu J.G."/>
            <person name="Ruan X.D."/>
            <person name="Zhao L."/>
            <person name="Wei J.T."/>
            <person name="Ye R.Z."/>
            <person name="Que T.C."/>
            <person name="Du C.H."/>
            <person name="Zhou Y.H."/>
            <person name="Cheng J.X."/>
            <person name="Dai P.F."/>
            <person name="Guo W.B."/>
            <person name="Han X.H."/>
            <person name="Huang E.J."/>
            <person name="Li L.F."/>
            <person name="Wei W."/>
            <person name="Gao Y.C."/>
            <person name="Liu J.Z."/>
            <person name="Shao H.Z."/>
            <person name="Wang X."/>
            <person name="Wang C.C."/>
            <person name="Yang T.C."/>
            <person name="Huo Q.B."/>
            <person name="Li W."/>
            <person name="Chen H.Y."/>
            <person name="Chen S.E."/>
            <person name="Zhou L.G."/>
            <person name="Ni X.B."/>
            <person name="Tian J.H."/>
            <person name="Sheng Y."/>
            <person name="Liu T."/>
            <person name="Pan Y.S."/>
            <person name="Xia L.Y."/>
            <person name="Li J."/>
            <person name="Zhao F."/>
            <person name="Cao W.C."/>
        </authorList>
    </citation>
    <scope>NUCLEOTIDE SEQUENCE [LARGE SCALE GENOMIC DNA]</scope>
    <source>
        <strain evidence="1">HaeL-2018</strain>
    </source>
</reference>
<gene>
    <name evidence="1" type="ORF">HPB48_014275</name>
</gene>
<dbReference type="Proteomes" id="UP000821853">
    <property type="component" value="Chromosome 1"/>
</dbReference>
<dbReference type="AlphaFoldDB" id="A0A9J6FJD8"/>
<accession>A0A9J6FJD8</accession>
<sequence>MVVAACTPGHPVHGQVCNMRLVRLKMPRRAPTRDLTVIKWWGVDTIPRGSRFVPSVGLVIVVSLQPDVRPGPVAAAPTDPAIPAEGRRALPAAPRAALVRKRQSLQEAGHILPMEPLIQPDFCASSSPRAVEAAHQSSPYPRASRGDCTPFLSDVNLPIGKYKLKSWSRRHGCLREAFSRAER</sequence>
<keyword evidence="2" id="KW-1185">Reference proteome</keyword>
<comment type="caution">
    <text evidence="1">The sequence shown here is derived from an EMBL/GenBank/DDBJ whole genome shotgun (WGS) entry which is preliminary data.</text>
</comment>
<evidence type="ECO:0000313" key="2">
    <source>
        <dbReference type="Proteomes" id="UP000821853"/>
    </source>
</evidence>
<dbReference type="EMBL" id="JABSTR010000001">
    <property type="protein sequence ID" value="KAH9362943.1"/>
    <property type="molecule type" value="Genomic_DNA"/>
</dbReference>
<name>A0A9J6FJD8_HAELO</name>
<organism evidence="1 2">
    <name type="scientific">Haemaphysalis longicornis</name>
    <name type="common">Bush tick</name>
    <dbReference type="NCBI Taxonomy" id="44386"/>
    <lineage>
        <taxon>Eukaryota</taxon>
        <taxon>Metazoa</taxon>
        <taxon>Ecdysozoa</taxon>
        <taxon>Arthropoda</taxon>
        <taxon>Chelicerata</taxon>
        <taxon>Arachnida</taxon>
        <taxon>Acari</taxon>
        <taxon>Parasitiformes</taxon>
        <taxon>Ixodida</taxon>
        <taxon>Ixodoidea</taxon>
        <taxon>Ixodidae</taxon>
        <taxon>Haemaphysalinae</taxon>
        <taxon>Haemaphysalis</taxon>
    </lineage>
</organism>
<evidence type="ECO:0000313" key="1">
    <source>
        <dbReference type="EMBL" id="KAH9362943.1"/>
    </source>
</evidence>
<proteinExistence type="predicted"/>
<protein>
    <submittedName>
        <fullName evidence="1">Uncharacterized protein</fullName>
    </submittedName>
</protein>
<dbReference type="VEuPathDB" id="VectorBase:HLOH_056135"/>